<organism evidence="4 5">
    <name type="scientific">Maledivibacter halophilus</name>
    <dbReference type="NCBI Taxonomy" id="36842"/>
    <lineage>
        <taxon>Bacteria</taxon>
        <taxon>Bacillati</taxon>
        <taxon>Bacillota</taxon>
        <taxon>Clostridia</taxon>
        <taxon>Peptostreptococcales</taxon>
        <taxon>Caminicellaceae</taxon>
        <taxon>Maledivibacter</taxon>
    </lineage>
</organism>
<dbReference type="InterPro" id="IPR001119">
    <property type="entry name" value="SLH_dom"/>
</dbReference>
<reference evidence="4 5" key="1">
    <citation type="submission" date="2017-02" db="EMBL/GenBank/DDBJ databases">
        <authorList>
            <person name="Peterson S.W."/>
        </authorList>
    </citation>
    <scope>NUCLEOTIDE SEQUENCE [LARGE SCALE GENOMIC DNA]</scope>
    <source>
        <strain evidence="4 5">M1</strain>
    </source>
</reference>
<dbReference type="AlphaFoldDB" id="A0A1T5K3J3"/>
<dbReference type="Pfam" id="PF00395">
    <property type="entry name" value="SLH"/>
    <property type="match status" value="3"/>
</dbReference>
<evidence type="ECO:0000313" key="5">
    <source>
        <dbReference type="Proteomes" id="UP000190285"/>
    </source>
</evidence>
<evidence type="ECO:0000256" key="1">
    <source>
        <dbReference type="ARBA" id="ARBA00022737"/>
    </source>
</evidence>
<feature type="region of interest" description="Disordered" evidence="2">
    <location>
        <begin position="352"/>
        <end position="379"/>
    </location>
</feature>
<gene>
    <name evidence="4" type="ORF">SAMN02194393_01590</name>
</gene>
<keyword evidence="5" id="KW-1185">Reference proteome</keyword>
<evidence type="ECO:0000259" key="3">
    <source>
        <dbReference type="PROSITE" id="PS51272"/>
    </source>
</evidence>
<evidence type="ECO:0000256" key="2">
    <source>
        <dbReference type="SAM" id="MobiDB-lite"/>
    </source>
</evidence>
<feature type="domain" description="SLH" evidence="3">
    <location>
        <begin position="372"/>
        <end position="435"/>
    </location>
</feature>
<dbReference type="RefSeq" id="WP_208985011.1">
    <property type="nucleotide sequence ID" value="NZ_FUZT01000003.1"/>
</dbReference>
<name>A0A1T5K3J3_9FIRM</name>
<evidence type="ECO:0000313" key="4">
    <source>
        <dbReference type="EMBL" id="SKC58213.1"/>
    </source>
</evidence>
<dbReference type="PROSITE" id="PS51272">
    <property type="entry name" value="SLH"/>
    <property type="match status" value="3"/>
</dbReference>
<feature type="domain" description="SLH" evidence="3">
    <location>
        <begin position="437"/>
        <end position="500"/>
    </location>
</feature>
<dbReference type="STRING" id="36842.SAMN02194393_01590"/>
<proteinExistence type="predicted"/>
<dbReference type="Proteomes" id="UP000190285">
    <property type="component" value="Unassembled WGS sequence"/>
</dbReference>
<sequence>MKRITAIAMTIIMCIIPFKGWAMPMDFAGGVHNEYEYAEIVFLTGEPIKFVGEYSVKVSERKDEQIIKYDFRLAPEDKDIEGRLTRRLTLITKYDKRNDKGQTIAYTEIDDNYKENITIEDEEFDLEDYQFSKSDVIDNRPASDFYSGNFKGRKYYKYYRDNEENGKVIVDISGGDVGYKNFWGGTETQILDHIINFQGFVLEDDEEDEEDAEEISWQGTVNIQTSDSTTKTLKYSENEANFSSFSGGHLRATNQEVVSEYRYDLPKFRDNIPRRGKRDKDTISLSRKMNPKVERLIIPKFKDVSGHWAQDYIEKLYSLDVFEGSSTFFLPDTPMTRVEFIKGIIKACNMRPTLDEEESTRRRPRRRNEEPEESYFSDMDVEDQDYSDIKQAVEKGVIKGTNSSEFRPDEPLVKAEAITILIRALGFESKSPTPGYYMAFDDDEEIPYWARDYVYVANEFGLVTGDTGNNINPDKIMTRAEASAMMVRFLEFLQRDLQKDYRENIVNF</sequence>
<feature type="compositionally biased region" description="Acidic residues" evidence="2">
    <location>
        <begin position="370"/>
        <end position="379"/>
    </location>
</feature>
<feature type="domain" description="SLH" evidence="3">
    <location>
        <begin position="296"/>
        <end position="358"/>
    </location>
</feature>
<accession>A0A1T5K3J3</accession>
<dbReference type="EMBL" id="FUZT01000003">
    <property type="protein sequence ID" value="SKC58213.1"/>
    <property type="molecule type" value="Genomic_DNA"/>
</dbReference>
<protein>
    <submittedName>
        <fullName evidence="4">S-layer homology domain-containing protein</fullName>
    </submittedName>
</protein>
<keyword evidence="1" id="KW-0677">Repeat</keyword>